<organism evidence="2 3">
    <name type="scientific">Grus americana</name>
    <name type="common">Whooping crane</name>
    <dbReference type="NCBI Taxonomy" id="9117"/>
    <lineage>
        <taxon>Eukaryota</taxon>
        <taxon>Metazoa</taxon>
        <taxon>Chordata</taxon>
        <taxon>Craniata</taxon>
        <taxon>Vertebrata</taxon>
        <taxon>Euteleostomi</taxon>
        <taxon>Archelosauria</taxon>
        <taxon>Archosauria</taxon>
        <taxon>Dinosauria</taxon>
        <taxon>Saurischia</taxon>
        <taxon>Theropoda</taxon>
        <taxon>Coelurosauria</taxon>
        <taxon>Aves</taxon>
        <taxon>Neognathae</taxon>
        <taxon>Neoaves</taxon>
        <taxon>Gruiformes</taxon>
        <taxon>Gruidae</taxon>
        <taxon>Grus</taxon>
    </lineage>
</organism>
<dbReference type="Proteomes" id="UP000640762">
    <property type="component" value="Unassembled WGS sequence"/>
</dbReference>
<dbReference type="Pfam" id="PF24542">
    <property type="entry name" value="Ig_TPPC8_C"/>
    <property type="match status" value="1"/>
</dbReference>
<evidence type="ECO:0000313" key="2">
    <source>
        <dbReference type="EMBL" id="NWH17533.1"/>
    </source>
</evidence>
<gene>
    <name evidence="2" type="primary">Trappc8_0</name>
    <name evidence="2" type="ORF">GRUAME_R04258</name>
</gene>
<dbReference type="PANTHER" id="PTHR12975:SF6">
    <property type="entry name" value="TRAFFICKING PROTEIN PARTICLE COMPLEX SUBUNIT 8"/>
    <property type="match status" value="1"/>
</dbReference>
<proteinExistence type="predicted"/>
<sequence>QELPEMVLLKFFRPENTPVPARPTPELSPAPWALLPGLCLPATGLHGWRESCKLLQMQRNNIVTFFFSPEALEIHGSFTWLGQTQYKLQLKSQEVYSLQLKACFVHTGVYNLGTPRVFAKLVDQVTLFETSQQNSMP</sequence>
<feature type="non-terminal residue" evidence="2">
    <location>
        <position position="1"/>
    </location>
</feature>
<reference evidence="2" key="1">
    <citation type="submission" date="2019-10" db="EMBL/GenBank/DDBJ databases">
        <title>Bird 10,000 Genomes (B10K) Project - Family phase.</title>
        <authorList>
            <person name="Zhang G."/>
        </authorList>
    </citation>
    <scope>NUCLEOTIDE SEQUENCE</scope>
    <source>
        <strain evidence="2">B10K-DU-012-65</strain>
        <tissue evidence="2">Muscle</tissue>
    </source>
</reference>
<dbReference type="PANTHER" id="PTHR12975">
    <property type="entry name" value="TRANSPORT PROTEIN TRAPP"/>
    <property type="match status" value="1"/>
</dbReference>
<dbReference type="AlphaFoldDB" id="A0A850TEU7"/>
<evidence type="ECO:0000259" key="1">
    <source>
        <dbReference type="Pfam" id="PF24542"/>
    </source>
</evidence>
<dbReference type="EMBL" id="WEIX01002807">
    <property type="protein sequence ID" value="NWH17533.1"/>
    <property type="molecule type" value="Genomic_DNA"/>
</dbReference>
<dbReference type="GO" id="GO:1990072">
    <property type="term" value="C:TRAPPIII protein complex"/>
    <property type="evidence" value="ECO:0007669"/>
    <property type="project" value="TreeGrafter"/>
</dbReference>
<accession>A0A850TEU7</accession>
<feature type="domain" description="TPPC8 C-terminal Ig-like" evidence="1">
    <location>
        <begin position="68"/>
        <end position="121"/>
    </location>
</feature>
<protein>
    <submittedName>
        <fullName evidence="2">TPPC8 protein</fullName>
    </submittedName>
</protein>
<comment type="caution">
    <text evidence="2">The sequence shown here is derived from an EMBL/GenBank/DDBJ whole genome shotgun (WGS) entry which is preliminary data.</text>
</comment>
<evidence type="ECO:0000313" key="3">
    <source>
        <dbReference type="Proteomes" id="UP000640762"/>
    </source>
</evidence>
<keyword evidence="3" id="KW-1185">Reference proteome</keyword>
<feature type="non-terminal residue" evidence="2">
    <location>
        <position position="137"/>
    </location>
</feature>
<name>A0A850TEU7_GRUAM</name>
<dbReference type="InterPro" id="IPR057651">
    <property type="entry name" value="Ig_TPPC8_C"/>
</dbReference>
<dbReference type="InterPro" id="IPR024420">
    <property type="entry name" value="TRAPP_III_complex_Trs85"/>
</dbReference>